<evidence type="ECO:0000256" key="3">
    <source>
        <dbReference type="ARBA" id="ARBA00022448"/>
    </source>
</evidence>
<dbReference type="AlphaFoldDB" id="A0A812NEJ9"/>
<dbReference type="Pfam" id="PF00689">
    <property type="entry name" value="Cation_ATPase_C"/>
    <property type="match status" value="1"/>
</dbReference>
<dbReference type="NCBIfam" id="TIGR01494">
    <property type="entry name" value="ATPase_P-type"/>
    <property type="match status" value="3"/>
</dbReference>
<dbReference type="Pfam" id="PF13246">
    <property type="entry name" value="Cation_ATPase"/>
    <property type="match status" value="1"/>
</dbReference>
<evidence type="ECO:0000259" key="16">
    <source>
        <dbReference type="SMART" id="SM00831"/>
    </source>
</evidence>
<accession>A0A812NEJ9</accession>
<evidence type="ECO:0000256" key="15">
    <source>
        <dbReference type="SAM" id="Phobius"/>
    </source>
</evidence>
<keyword evidence="4" id="KW-0109">Calcium transport</keyword>
<evidence type="ECO:0000256" key="9">
    <source>
        <dbReference type="ARBA" id="ARBA00022842"/>
    </source>
</evidence>
<dbReference type="SUPFAM" id="SSF56784">
    <property type="entry name" value="HAD-like"/>
    <property type="match status" value="1"/>
</dbReference>
<dbReference type="InterPro" id="IPR036412">
    <property type="entry name" value="HAD-like_sf"/>
</dbReference>
<dbReference type="EMBL" id="CAJNDS010002086">
    <property type="protein sequence ID" value="CAE7316951.1"/>
    <property type="molecule type" value="Genomic_DNA"/>
</dbReference>
<dbReference type="InterPro" id="IPR023214">
    <property type="entry name" value="HAD_sf"/>
</dbReference>
<evidence type="ECO:0000256" key="12">
    <source>
        <dbReference type="ARBA" id="ARBA00023065"/>
    </source>
</evidence>
<name>A0A812NEJ9_9DINO</name>
<comment type="caution">
    <text evidence="17">The sequence shown here is derived from an EMBL/GenBank/DDBJ whole genome shotgun (WGS) entry which is preliminary data.</text>
</comment>
<dbReference type="Gene3D" id="2.70.150.10">
    <property type="entry name" value="Calcium-transporting ATPase, cytoplasmic transduction domain A"/>
    <property type="match status" value="1"/>
</dbReference>
<dbReference type="FunFam" id="1.20.1110.10:FF:000037">
    <property type="entry name" value="Calcium-transporting ATPase, putative"/>
    <property type="match status" value="1"/>
</dbReference>
<sequence>MACKLTETTGLARPVVQECFSLGLDIRAYAPALQLPSEAHAASEQAVLDFFNVSLEHGLSEEQVAEQRTVFGWNQLAEQAKKTLWQLVLEQFDDLLVRILLLSAFVSFLLAYFNSDQKEEGLSAYVEPLVILLILAINACVGVWQESNAEKALDSLKQLQSDSATVLRGGRWSRVEAAEMVPGDVCEVKAGDKVPADIRLVKLKTTTVRAEQSQLTGESQSVTKDADPVDDPEIVLQGKSNMLFASTTISNGACVGCVVATGMATEIGAIQGAVTEAAEKEDPTPLQKKLDEFGATLANVIFAICLIVWLINYKHFFDPVHGSFLQGCIYYFKIAVALAVAAIPEGLPAVVTTCLALGTQQMAERNAIVRKLPSVETLGCTTVICSDKTGTLTLNEMCCTKMVLPSGAAAMDAFVVKGNGYSPVGSVDGLTVDWPNNKALRLFCKVATLCNDSRLSMDENGGIVRAGEPTEAALRVLVEKLGCPDAALSSQHLGSARSSANVMVFNDYWANGVEKRATLEFARDRKSMSVLCNDPSIQQDNVLFVKGAPESILERCTMLMLPDGTLQRLSQESQQAILDRMLQMAGEALRTLALAVKFDLKDSKLNDYNGPQHPSHDLLCEPKNFAAVEQEMAFLGLVGIIDPPRPECMEAIKACREAGISVFMTTGDNKATAEAISRQLGILSADSDASGKSLTGKEFEDMSHDQRAQVLAGMMSGRGAEGAVFSRMEPKHKQIVVKMLKAQDEIVAMTGDGVNDAPALKQADIGVAMGMGGTEVAKEASDMVLANDNFSTIVAAVEQGRSIYKNMKAVIRYLISSNIGEVASIFFTAALGIPESLAPVQLLWVNLVTDGLPATALGFNPPDDSVMSEPPRRKDDTLISGWALFRYLTIGIYVGLATVGVFIYWFCYDAGDDGHTLVSLEQLMNWGQCSSWGGFDANPILDLDFTGNGCSYFTVGKVKAATLSITVLVMIQLLNAFNAVSEDSSLLTRPPWTNPYLVVACGGSAALHCLILYTPALAGIFGVCPLDGHDWMLVAIFSLPVLLLDEVLKFFSRQQRSSS</sequence>
<dbReference type="Pfam" id="PF00690">
    <property type="entry name" value="Cation_ATPase_N"/>
    <property type="match status" value="1"/>
</dbReference>
<organism evidence="17 18">
    <name type="scientific">Symbiodinium natans</name>
    <dbReference type="NCBI Taxonomy" id="878477"/>
    <lineage>
        <taxon>Eukaryota</taxon>
        <taxon>Sar</taxon>
        <taxon>Alveolata</taxon>
        <taxon>Dinophyceae</taxon>
        <taxon>Suessiales</taxon>
        <taxon>Symbiodiniaceae</taxon>
        <taxon>Symbiodinium</taxon>
    </lineage>
</organism>
<evidence type="ECO:0000256" key="11">
    <source>
        <dbReference type="ARBA" id="ARBA00022989"/>
    </source>
</evidence>
<dbReference type="PRINTS" id="PR00119">
    <property type="entry name" value="CATATPASE"/>
</dbReference>
<evidence type="ECO:0000313" key="18">
    <source>
        <dbReference type="Proteomes" id="UP000604046"/>
    </source>
</evidence>
<dbReference type="InterPro" id="IPR018303">
    <property type="entry name" value="ATPase_P-typ_P_site"/>
</dbReference>
<feature type="transmembrane region" description="Helical" evidence="15">
    <location>
        <begin position="125"/>
        <end position="144"/>
    </location>
</feature>
<dbReference type="SFLD" id="SFLDS00003">
    <property type="entry name" value="Haloacid_Dehalogenase"/>
    <property type="match status" value="1"/>
</dbReference>
<evidence type="ECO:0000313" key="17">
    <source>
        <dbReference type="EMBL" id="CAE7316951.1"/>
    </source>
</evidence>
<dbReference type="PRINTS" id="PR00121">
    <property type="entry name" value="NAKATPASE"/>
</dbReference>
<dbReference type="SMART" id="SM00831">
    <property type="entry name" value="Cation_ATPase_N"/>
    <property type="match status" value="1"/>
</dbReference>
<keyword evidence="18" id="KW-1185">Reference proteome</keyword>
<dbReference type="Proteomes" id="UP000604046">
    <property type="component" value="Unassembled WGS sequence"/>
</dbReference>
<evidence type="ECO:0000256" key="7">
    <source>
        <dbReference type="ARBA" id="ARBA00022837"/>
    </source>
</evidence>
<evidence type="ECO:0000256" key="10">
    <source>
        <dbReference type="ARBA" id="ARBA00022967"/>
    </source>
</evidence>
<keyword evidence="13 15" id="KW-0472">Membrane</keyword>
<evidence type="ECO:0000256" key="6">
    <source>
        <dbReference type="ARBA" id="ARBA00022741"/>
    </source>
</evidence>
<keyword evidence="7" id="KW-0106">Calcium</keyword>
<dbReference type="PROSITE" id="PS00154">
    <property type="entry name" value="ATPASE_E1_E2"/>
    <property type="match status" value="1"/>
</dbReference>
<evidence type="ECO:0000256" key="8">
    <source>
        <dbReference type="ARBA" id="ARBA00022840"/>
    </source>
</evidence>
<evidence type="ECO:0000256" key="14">
    <source>
        <dbReference type="ARBA" id="ARBA00038148"/>
    </source>
</evidence>
<dbReference type="GO" id="GO:0005524">
    <property type="term" value="F:ATP binding"/>
    <property type="evidence" value="ECO:0007669"/>
    <property type="project" value="UniProtKB-KW"/>
</dbReference>
<keyword evidence="11 15" id="KW-1133">Transmembrane helix</keyword>
<keyword evidence="5 15" id="KW-0812">Transmembrane</keyword>
<evidence type="ECO:0000256" key="4">
    <source>
        <dbReference type="ARBA" id="ARBA00022568"/>
    </source>
</evidence>
<reference evidence="17" key="1">
    <citation type="submission" date="2021-02" db="EMBL/GenBank/DDBJ databases">
        <authorList>
            <person name="Dougan E. K."/>
            <person name="Rhodes N."/>
            <person name="Thang M."/>
            <person name="Chan C."/>
        </authorList>
    </citation>
    <scope>NUCLEOTIDE SEQUENCE</scope>
</reference>
<evidence type="ECO:0000256" key="2">
    <source>
        <dbReference type="ARBA" id="ARBA00012790"/>
    </source>
</evidence>
<dbReference type="FunFam" id="3.40.50.1000:FF:000083">
    <property type="entry name" value="Sodium/potassium-transporting ATPase subunit alpha"/>
    <property type="match status" value="1"/>
</dbReference>
<keyword evidence="9" id="KW-0460">Magnesium</keyword>
<protein>
    <recommendedName>
        <fullName evidence="2">P-type Ca(2+) transporter</fullName>
        <ecNumber evidence="2">7.2.2.10</ecNumber>
    </recommendedName>
</protein>
<dbReference type="InterPro" id="IPR004014">
    <property type="entry name" value="ATPase_P-typ_cation-transptr_N"/>
</dbReference>
<dbReference type="InterPro" id="IPR023298">
    <property type="entry name" value="ATPase_P-typ_TM_dom_sf"/>
</dbReference>
<dbReference type="InterPro" id="IPR001757">
    <property type="entry name" value="P_typ_ATPase"/>
</dbReference>
<keyword evidence="10" id="KW-1278">Translocase</keyword>
<dbReference type="Gene3D" id="3.40.50.1000">
    <property type="entry name" value="HAD superfamily/HAD-like"/>
    <property type="match status" value="1"/>
</dbReference>
<dbReference type="Pfam" id="PF00122">
    <property type="entry name" value="E1-E2_ATPase"/>
    <property type="match status" value="1"/>
</dbReference>
<feature type="transmembrane region" description="Helical" evidence="15">
    <location>
        <begin position="293"/>
        <end position="311"/>
    </location>
</feature>
<dbReference type="Gene3D" id="1.20.1110.10">
    <property type="entry name" value="Calcium-transporting ATPase, transmembrane domain"/>
    <property type="match status" value="1"/>
</dbReference>
<dbReference type="InterPro" id="IPR008250">
    <property type="entry name" value="ATPase_P-typ_transduc_dom_A_sf"/>
</dbReference>
<feature type="domain" description="Cation-transporting P-type ATPase N-terminal" evidence="16">
    <location>
        <begin position="38"/>
        <end position="112"/>
    </location>
</feature>
<dbReference type="PANTHER" id="PTHR42861">
    <property type="entry name" value="CALCIUM-TRANSPORTING ATPASE"/>
    <property type="match status" value="1"/>
</dbReference>
<feature type="transmembrane region" description="Helical" evidence="15">
    <location>
        <begin position="95"/>
        <end position="113"/>
    </location>
</feature>
<feature type="transmembrane region" description="Helical" evidence="15">
    <location>
        <begin position="884"/>
        <end position="907"/>
    </location>
</feature>
<keyword evidence="12" id="KW-0406">Ion transport</keyword>
<feature type="transmembrane region" description="Helical" evidence="15">
    <location>
        <begin position="1031"/>
        <end position="1051"/>
    </location>
</feature>
<dbReference type="InterPro" id="IPR044492">
    <property type="entry name" value="P_typ_ATPase_HD_dom"/>
</dbReference>
<evidence type="ECO:0000256" key="13">
    <source>
        <dbReference type="ARBA" id="ARBA00023136"/>
    </source>
</evidence>
<dbReference type="FunFam" id="1.20.1110.10:FF:000027">
    <property type="entry name" value="Calcium-transporting ATPase, putative"/>
    <property type="match status" value="1"/>
</dbReference>
<dbReference type="GO" id="GO:0005388">
    <property type="term" value="F:P-type calcium transporter activity"/>
    <property type="evidence" value="ECO:0007669"/>
    <property type="project" value="UniProtKB-EC"/>
</dbReference>
<dbReference type="FunFam" id="2.70.150.10:FF:000014">
    <property type="entry name" value="Calcium-transporting ATPase, putative"/>
    <property type="match status" value="1"/>
</dbReference>
<dbReference type="InterPro" id="IPR059000">
    <property type="entry name" value="ATPase_P-type_domA"/>
</dbReference>
<evidence type="ECO:0000256" key="5">
    <source>
        <dbReference type="ARBA" id="ARBA00022692"/>
    </source>
</evidence>
<dbReference type="EC" id="7.2.2.10" evidence="2"/>
<dbReference type="Pfam" id="PF08282">
    <property type="entry name" value="Hydrolase_3"/>
    <property type="match status" value="1"/>
</dbReference>
<dbReference type="SUPFAM" id="SSF81660">
    <property type="entry name" value="Metal cation-transporting ATPase, ATP-binding domain N"/>
    <property type="match status" value="1"/>
</dbReference>
<dbReference type="GO" id="GO:0016020">
    <property type="term" value="C:membrane"/>
    <property type="evidence" value="ECO:0007669"/>
    <property type="project" value="UniProtKB-SubCell"/>
</dbReference>
<dbReference type="SUPFAM" id="SSF81665">
    <property type="entry name" value="Calcium ATPase, transmembrane domain M"/>
    <property type="match status" value="1"/>
</dbReference>
<dbReference type="OrthoDB" id="3352408at2759"/>
<feature type="transmembrane region" description="Helical" evidence="15">
    <location>
        <begin position="996"/>
        <end position="1019"/>
    </location>
</feature>
<keyword evidence="3" id="KW-0813">Transport</keyword>
<evidence type="ECO:0000256" key="1">
    <source>
        <dbReference type="ARBA" id="ARBA00004141"/>
    </source>
</evidence>
<dbReference type="InterPro" id="IPR006068">
    <property type="entry name" value="ATPase_P-typ_cation-transptr_C"/>
</dbReference>
<dbReference type="GO" id="GO:0016887">
    <property type="term" value="F:ATP hydrolysis activity"/>
    <property type="evidence" value="ECO:0007669"/>
    <property type="project" value="InterPro"/>
</dbReference>
<keyword evidence="8" id="KW-0067">ATP-binding</keyword>
<dbReference type="Gene3D" id="3.40.1110.10">
    <property type="entry name" value="Calcium-transporting ATPase, cytoplasmic domain N"/>
    <property type="match status" value="1"/>
</dbReference>
<comment type="subcellular location">
    <subcellularLocation>
        <location evidence="1">Membrane</location>
        <topology evidence="1">Multi-pass membrane protein</topology>
    </subcellularLocation>
</comment>
<feature type="transmembrane region" description="Helical" evidence="15">
    <location>
        <begin position="331"/>
        <end position="357"/>
    </location>
</feature>
<gene>
    <name evidence="17" type="primary">ECA4</name>
    <name evidence="17" type="ORF">SNAT2548_LOCUS16621</name>
</gene>
<dbReference type="InterPro" id="IPR023299">
    <property type="entry name" value="ATPase_P-typ_cyto_dom_N"/>
</dbReference>
<proteinExistence type="inferred from homology"/>
<comment type="similarity">
    <text evidence="14">Belongs to the cation transport ATPase (P-type) (TC 3.A.3) family.</text>
</comment>
<dbReference type="SFLD" id="SFLDF00027">
    <property type="entry name" value="p-type_atpase"/>
    <property type="match status" value="1"/>
</dbReference>
<dbReference type="SFLD" id="SFLDG00002">
    <property type="entry name" value="C1.7:_P-type_atpase_like"/>
    <property type="match status" value="1"/>
</dbReference>
<dbReference type="SUPFAM" id="SSF81653">
    <property type="entry name" value="Calcium ATPase, transduction domain A"/>
    <property type="match status" value="1"/>
</dbReference>
<keyword evidence="6" id="KW-0547">Nucleotide-binding</keyword>